<dbReference type="Proteomes" id="UP000658131">
    <property type="component" value="Unassembled WGS sequence"/>
</dbReference>
<dbReference type="PIRSF" id="PIRSF006470">
    <property type="entry name" value="DctB"/>
    <property type="match status" value="1"/>
</dbReference>
<dbReference type="EMBL" id="JACRTB010000001">
    <property type="protein sequence ID" value="MBC8574894.1"/>
    <property type="molecule type" value="Genomic_DNA"/>
</dbReference>
<dbReference type="NCBIfam" id="TIGR00787">
    <property type="entry name" value="dctP"/>
    <property type="match status" value="1"/>
</dbReference>
<dbReference type="Gene3D" id="3.40.190.170">
    <property type="entry name" value="Bacterial extracellular solute-binding protein, family 7"/>
    <property type="match status" value="1"/>
</dbReference>
<keyword evidence="6" id="KW-1185">Reference proteome</keyword>
<dbReference type="PROSITE" id="PS51257">
    <property type="entry name" value="PROKAR_LIPOPROTEIN"/>
    <property type="match status" value="1"/>
</dbReference>
<dbReference type="PANTHER" id="PTHR33376:SF7">
    <property type="entry name" value="C4-DICARBOXYLATE-BINDING PROTEIN DCTB"/>
    <property type="match status" value="1"/>
</dbReference>
<evidence type="ECO:0000256" key="3">
    <source>
        <dbReference type="ARBA" id="ARBA00022729"/>
    </source>
</evidence>
<feature type="signal peptide" evidence="4">
    <location>
        <begin position="1"/>
        <end position="21"/>
    </location>
</feature>
<comment type="caution">
    <text evidence="5">The sequence shown here is derived from an EMBL/GenBank/DDBJ whole genome shotgun (WGS) entry which is preliminary data.</text>
</comment>
<evidence type="ECO:0000256" key="4">
    <source>
        <dbReference type="SAM" id="SignalP"/>
    </source>
</evidence>
<dbReference type="InterPro" id="IPR018389">
    <property type="entry name" value="DctP_fam"/>
</dbReference>
<sequence length="347" mass="38155">MKKMFCVVLAVLMCLSLTACGGSSSGGTAAPGSEQTSTAKPVTIKIAHGASESYHLHRALLKFKDIVEESGRFTVEIYPSSQFGNDTEMIESVKTGDLTMAVSPSSFFTDEVPSMALVELPYVFPDRAAALATLKGPWGQDQLDKMEAAGLHGLGFLENGIRHITNSKHEIHTPADLNGLKMRTMQVPAHVEYWNSVGCSAEGSPFPELYTNLSTKVFDGQENPIAHIYAQKFYEVQKYLTLSEHVYTAYIPTMTLDFWNGLSDEDRELMNKAFGACYDYQMELVASEEGEQLKEIQDYGCVVTTLTPEEKQAFIESAQPTLAKYRDELGADVYDEFTTAVAEAAKG</sequence>
<reference evidence="5 6" key="1">
    <citation type="submission" date="2020-08" db="EMBL/GenBank/DDBJ databases">
        <title>Genome public.</title>
        <authorList>
            <person name="Liu C."/>
            <person name="Sun Q."/>
        </authorList>
    </citation>
    <scope>NUCLEOTIDE SEQUENCE [LARGE SCALE GENOMIC DNA]</scope>
    <source>
        <strain evidence="5 6">BX1</strain>
    </source>
</reference>
<dbReference type="Pfam" id="PF03480">
    <property type="entry name" value="DctP"/>
    <property type="match status" value="1"/>
</dbReference>
<dbReference type="NCBIfam" id="NF037995">
    <property type="entry name" value="TRAP_S1"/>
    <property type="match status" value="1"/>
</dbReference>
<accession>A0ABR7NEQ5</accession>
<dbReference type="PANTHER" id="PTHR33376">
    <property type="match status" value="1"/>
</dbReference>
<protein>
    <submittedName>
        <fullName evidence="5">TRAP transporter substrate-binding protein</fullName>
    </submittedName>
</protein>
<evidence type="ECO:0000313" key="6">
    <source>
        <dbReference type="Proteomes" id="UP000658131"/>
    </source>
</evidence>
<comment type="similarity">
    <text evidence="1">Belongs to the bacterial solute-binding protein 7 family.</text>
</comment>
<proteinExistence type="inferred from homology"/>
<dbReference type="CDD" id="cd13603">
    <property type="entry name" value="PBP2_TRAP_Siap_TeaA_like"/>
    <property type="match status" value="1"/>
</dbReference>
<dbReference type="InterPro" id="IPR038404">
    <property type="entry name" value="TRAP_DctP_sf"/>
</dbReference>
<keyword evidence="3 4" id="KW-0732">Signal</keyword>
<name>A0ABR7NEQ5_9FIRM</name>
<feature type="chain" id="PRO_5047094068" evidence="4">
    <location>
        <begin position="22"/>
        <end position="347"/>
    </location>
</feature>
<gene>
    <name evidence="5" type="ORF">H8717_00510</name>
</gene>
<evidence type="ECO:0000256" key="2">
    <source>
        <dbReference type="ARBA" id="ARBA00022448"/>
    </source>
</evidence>
<keyword evidence="2" id="KW-0813">Transport</keyword>
<evidence type="ECO:0000313" key="5">
    <source>
        <dbReference type="EMBL" id="MBC8574894.1"/>
    </source>
</evidence>
<evidence type="ECO:0000256" key="1">
    <source>
        <dbReference type="ARBA" id="ARBA00009023"/>
    </source>
</evidence>
<dbReference type="RefSeq" id="WP_262398585.1">
    <property type="nucleotide sequence ID" value="NZ_JACRTB010000001.1"/>
</dbReference>
<dbReference type="InterPro" id="IPR004682">
    <property type="entry name" value="TRAP_DctP"/>
</dbReference>
<organism evidence="5 6">
    <name type="scientific">Yanshouia hominis</name>
    <dbReference type="NCBI Taxonomy" id="2763673"/>
    <lineage>
        <taxon>Bacteria</taxon>
        <taxon>Bacillati</taxon>
        <taxon>Bacillota</taxon>
        <taxon>Clostridia</taxon>
        <taxon>Eubacteriales</taxon>
        <taxon>Oscillospiraceae</taxon>
        <taxon>Yanshouia</taxon>
    </lineage>
</organism>